<organism evidence="2 3">
    <name type="scientific">Lineolata rhizophorae</name>
    <dbReference type="NCBI Taxonomy" id="578093"/>
    <lineage>
        <taxon>Eukaryota</taxon>
        <taxon>Fungi</taxon>
        <taxon>Dikarya</taxon>
        <taxon>Ascomycota</taxon>
        <taxon>Pezizomycotina</taxon>
        <taxon>Dothideomycetes</taxon>
        <taxon>Dothideomycetes incertae sedis</taxon>
        <taxon>Lineolatales</taxon>
        <taxon>Lineolataceae</taxon>
        <taxon>Lineolata</taxon>
    </lineage>
</organism>
<accession>A0A6A6P5W6</accession>
<feature type="region of interest" description="Disordered" evidence="1">
    <location>
        <begin position="51"/>
        <end position="94"/>
    </location>
</feature>
<proteinExistence type="predicted"/>
<evidence type="ECO:0000313" key="3">
    <source>
        <dbReference type="Proteomes" id="UP000799766"/>
    </source>
</evidence>
<name>A0A6A6P5W6_9PEZI</name>
<reference evidence="2" key="1">
    <citation type="journal article" date="2020" name="Stud. Mycol.">
        <title>101 Dothideomycetes genomes: a test case for predicting lifestyles and emergence of pathogens.</title>
        <authorList>
            <person name="Haridas S."/>
            <person name="Albert R."/>
            <person name="Binder M."/>
            <person name="Bloem J."/>
            <person name="Labutti K."/>
            <person name="Salamov A."/>
            <person name="Andreopoulos B."/>
            <person name="Baker S."/>
            <person name="Barry K."/>
            <person name="Bills G."/>
            <person name="Bluhm B."/>
            <person name="Cannon C."/>
            <person name="Castanera R."/>
            <person name="Culley D."/>
            <person name="Daum C."/>
            <person name="Ezra D."/>
            <person name="Gonzalez J."/>
            <person name="Henrissat B."/>
            <person name="Kuo A."/>
            <person name="Liang C."/>
            <person name="Lipzen A."/>
            <person name="Lutzoni F."/>
            <person name="Magnuson J."/>
            <person name="Mondo S."/>
            <person name="Nolan M."/>
            <person name="Ohm R."/>
            <person name="Pangilinan J."/>
            <person name="Park H.-J."/>
            <person name="Ramirez L."/>
            <person name="Alfaro M."/>
            <person name="Sun H."/>
            <person name="Tritt A."/>
            <person name="Yoshinaga Y."/>
            <person name="Zwiers L.-H."/>
            <person name="Turgeon B."/>
            <person name="Goodwin S."/>
            <person name="Spatafora J."/>
            <person name="Crous P."/>
            <person name="Grigoriev I."/>
        </authorList>
    </citation>
    <scope>NUCLEOTIDE SEQUENCE</scope>
    <source>
        <strain evidence="2">ATCC 16933</strain>
    </source>
</reference>
<evidence type="ECO:0000313" key="2">
    <source>
        <dbReference type="EMBL" id="KAF2459279.1"/>
    </source>
</evidence>
<protein>
    <submittedName>
        <fullName evidence="2">Uncharacterized protein</fullName>
    </submittedName>
</protein>
<evidence type="ECO:0000256" key="1">
    <source>
        <dbReference type="SAM" id="MobiDB-lite"/>
    </source>
</evidence>
<keyword evidence="3" id="KW-1185">Reference proteome</keyword>
<gene>
    <name evidence="2" type="ORF">BDY21DRAFT_187658</name>
</gene>
<dbReference type="Proteomes" id="UP000799766">
    <property type="component" value="Unassembled WGS sequence"/>
</dbReference>
<dbReference type="AlphaFoldDB" id="A0A6A6P5W6"/>
<sequence length="156" mass="16168">MRAAGKAVGIPAVCAEETSAGVSSGNAPPEIRMVRDNQKACGLENCANRRGSGEEKVLTGTAAAADIRPAEGSSAEDSRRGAGRPNLAGPGSMTCHGVEVGGSANAAMTGRVCWKRRRRGVRERAGRWSERKEGERWVFFAVAGAKAGTGGERAIT</sequence>
<dbReference type="EMBL" id="MU001675">
    <property type="protein sequence ID" value="KAF2459279.1"/>
    <property type="molecule type" value="Genomic_DNA"/>
</dbReference>